<dbReference type="NCBIfam" id="TIGR01352">
    <property type="entry name" value="tonB_Cterm"/>
    <property type="match status" value="1"/>
</dbReference>
<feature type="transmembrane region" description="Helical" evidence="5">
    <location>
        <begin position="12"/>
        <end position="31"/>
    </location>
</feature>
<keyword evidence="4 5" id="KW-0472">Membrane</keyword>
<gene>
    <name evidence="6" type="ORF">NT01SARS_0200</name>
</gene>
<keyword evidence="3 5" id="KW-1133">Transmembrane helix</keyword>
<dbReference type="AlphaFoldDB" id="J4KRX7"/>
<accession>J4KRX7</accession>
<dbReference type="GO" id="GO:0016020">
    <property type="term" value="C:membrane"/>
    <property type="evidence" value="ECO:0007669"/>
    <property type="project" value="UniProtKB-SubCell"/>
</dbReference>
<evidence type="ECO:0000256" key="3">
    <source>
        <dbReference type="ARBA" id="ARBA00022989"/>
    </source>
</evidence>
<dbReference type="HOGENOM" id="CLU_1495203_0_0_6"/>
<reference evidence="6 7" key="1">
    <citation type="journal article" date="2012" name="ISME J.">
        <title>Genomic insights to SAR86, an abundant and uncultivated marine bacterial lineage.</title>
        <authorList>
            <person name="Dupont C.L."/>
            <person name="Rusch D.B."/>
            <person name="Yooseph S."/>
            <person name="Lombardo M.J."/>
            <person name="Richter R.A."/>
            <person name="Valas R."/>
            <person name="Novotny M."/>
            <person name="Yee-Greenbaum J."/>
            <person name="Selengut J.D."/>
            <person name="Haft D.H."/>
            <person name="Halpern A.L."/>
            <person name="Lasken R.S."/>
            <person name="Nealson K."/>
            <person name="Friedman R."/>
            <person name="Venter J.C."/>
        </authorList>
    </citation>
    <scope>NUCLEOTIDE SEQUENCE [LARGE SCALE GENOMIC DNA]</scope>
</reference>
<dbReference type="InterPro" id="IPR006260">
    <property type="entry name" value="TonB/TolA_C"/>
</dbReference>
<comment type="subcellular location">
    <subcellularLocation>
        <location evidence="1">Membrane</location>
        <topology evidence="1">Single-pass membrane protein</topology>
    </subcellularLocation>
</comment>
<evidence type="ECO:0000256" key="5">
    <source>
        <dbReference type="SAM" id="Phobius"/>
    </source>
</evidence>
<dbReference type="STRING" id="1123866.NT01SARS_0200"/>
<keyword evidence="2 5" id="KW-0812">Transmembrane</keyword>
<dbReference type="Pfam" id="PF13103">
    <property type="entry name" value="TonB_2"/>
    <property type="match status" value="1"/>
</dbReference>
<dbReference type="Proteomes" id="UP000010305">
    <property type="component" value="Unassembled WGS sequence"/>
</dbReference>
<evidence type="ECO:0008006" key="8">
    <source>
        <dbReference type="Google" id="ProtNLM"/>
    </source>
</evidence>
<evidence type="ECO:0000256" key="1">
    <source>
        <dbReference type="ARBA" id="ARBA00004167"/>
    </source>
</evidence>
<evidence type="ECO:0000256" key="4">
    <source>
        <dbReference type="ARBA" id="ARBA00023136"/>
    </source>
</evidence>
<evidence type="ECO:0000313" key="7">
    <source>
        <dbReference type="Proteomes" id="UP000010305"/>
    </source>
</evidence>
<proteinExistence type="predicted"/>
<organism evidence="6 7">
    <name type="scientific">SAR86 cluster bacterium SAR86A</name>
    <dbReference type="NCBI Taxonomy" id="1123866"/>
    <lineage>
        <taxon>Bacteria</taxon>
        <taxon>Pseudomonadati</taxon>
        <taxon>Pseudomonadota</taxon>
        <taxon>Gammaproteobacteria</taxon>
        <taxon>SAR86 cluster</taxon>
    </lineage>
</organism>
<name>J4KRX7_9GAMM</name>
<dbReference type="Gene3D" id="3.30.1150.10">
    <property type="match status" value="1"/>
</dbReference>
<evidence type="ECO:0000256" key="2">
    <source>
        <dbReference type="ARBA" id="ARBA00022692"/>
    </source>
</evidence>
<protein>
    <recommendedName>
        <fullName evidence="8">LytB protein</fullName>
    </recommendedName>
</protein>
<dbReference type="EMBL" id="JH611156">
    <property type="protein sequence ID" value="EJP71724.1"/>
    <property type="molecule type" value="Genomic_DNA"/>
</dbReference>
<dbReference type="SUPFAM" id="SSF74653">
    <property type="entry name" value="TolA/TonB C-terminal domain"/>
    <property type="match status" value="1"/>
</dbReference>
<sequence length="207" mass="23721">MQTSLKYLEASFISFLIHAAFILYLLGFFYFENSKRSVISKPINVNLIFESPNIESNIKKSNVNKIVESPVESLNDNLEIKKNTISFDELVVSSDIQNLINEDNTILEQSDQNKIDLFSSMIISNIQSAWRKPINIQDNLVCEMLLTVNKNGRIIKTNLIKSSGNIRFDNSALKAVERVETFIFFGDIPQSLYQTNFRTIQIRFNPA</sequence>
<evidence type="ECO:0000313" key="6">
    <source>
        <dbReference type="EMBL" id="EJP71724.1"/>
    </source>
</evidence>